<accession>A0AAW9QQD5</accession>
<evidence type="ECO:0000313" key="1">
    <source>
        <dbReference type="EMBL" id="MEG3439115.1"/>
    </source>
</evidence>
<name>A0AAW9QQD5_9CHRO</name>
<dbReference type="Pfam" id="PF11691">
    <property type="entry name" value="DUF3288"/>
    <property type="match status" value="1"/>
</dbReference>
<sequence>MANLQEQQHPQQKPDREVVNSLLKGEPNDMNIAECARLRIRYQGFPGARDIQRDLELVLQNWQITEAELFEKTRLLHAKGHIYRVRQEDQQDWS</sequence>
<dbReference type="RefSeq" id="WP_332866598.1">
    <property type="nucleotide sequence ID" value="NZ_JBAFSM010000040.1"/>
</dbReference>
<proteinExistence type="predicted"/>
<dbReference type="EMBL" id="JBAFSM010000040">
    <property type="protein sequence ID" value="MEG3439115.1"/>
    <property type="molecule type" value="Genomic_DNA"/>
</dbReference>
<evidence type="ECO:0000313" key="2">
    <source>
        <dbReference type="Proteomes" id="UP001328733"/>
    </source>
</evidence>
<comment type="caution">
    <text evidence="1">The sequence shown here is derived from an EMBL/GenBank/DDBJ whole genome shotgun (WGS) entry which is preliminary data.</text>
</comment>
<organism evidence="1 2">
    <name type="scientific">Pannus brasiliensis CCIBt3594</name>
    <dbReference type="NCBI Taxonomy" id="1427578"/>
    <lineage>
        <taxon>Bacteria</taxon>
        <taxon>Bacillati</taxon>
        <taxon>Cyanobacteriota</taxon>
        <taxon>Cyanophyceae</taxon>
        <taxon>Oscillatoriophycideae</taxon>
        <taxon>Chroococcales</taxon>
        <taxon>Microcystaceae</taxon>
        <taxon>Pannus</taxon>
    </lineage>
</organism>
<dbReference type="Proteomes" id="UP001328733">
    <property type="component" value="Unassembled WGS sequence"/>
</dbReference>
<protein>
    <submittedName>
        <fullName evidence="1">DUF3288 family protein</fullName>
    </submittedName>
</protein>
<reference evidence="1 2" key="1">
    <citation type="submission" date="2024-01" db="EMBL/GenBank/DDBJ databases">
        <title>Genomic insights into the taxonomy and metabolism of the cyanobacterium Pannus brasiliensis CCIBt3594.</title>
        <authorList>
            <person name="Machado M."/>
            <person name="Botero N.B."/>
            <person name="Andreote A.P.D."/>
            <person name="Feitosa A.M.T."/>
            <person name="Popin R."/>
            <person name="Sivonen K."/>
            <person name="Fiore M.F."/>
        </authorList>
    </citation>
    <scope>NUCLEOTIDE SEQUENCE [LARGE SCALE GENOMIC DNA]</scope>
    <source>
        <strain evidence="1 2">CCIBt3594</strain>
    </source>
</reference>
<gene>
    <name evidence="1" type="ORF">V0288_18460</name>
</gene>
<dbReference type="AlphaFoldDB" id="A0AAW9QQD5"/>
<keyword evidence="2" id="KW-1185">Reference proteome</keyword>
<dbReference type="InterPro" id="IPR021705">
    <property type="entry name" value="DUF3288"/>
</dbReference>